<evidence type="ECO:0000256" key="1">
    <source>
        <dbReference type="SAM" id="MobiDB-lite"/>
    </source>
</evidence>
<dbReference type="InterPro" id="IPR050922">
    <property type="entry name" value="LytR/CpsA/Psr_CW_biosynth"/>
</dbReference>
<dbReference type="InterPro" id="IPR027381">
    <property type="entry name" value="LytR/CpsA/Psr_C"/>
</dbReference>
<dbReference type="InParanoid" id="B2A6C0"/>
<evidence type="ECO:0000313" key="4">
    <source>
        <dbReference type="Proteomes" id="UP000001683"/>
    </source>
</evidence>
<evidence type="ECO:0000313" key="3">
    <source>
        <dbReference type="EMBL" id="ACB84131.1"/>
    </source>
</evidence>
<dbReference type="AlphaFoldDB" id="B2A6C0"/>
<keyword evidence="4" id="KW-1185">Reference proteome</keyword>
<proteinExistence type="predicted"/>
<name>B2A6C0_NATTJ</name>
<organism evidence="3 4">
    <name type="scientific">Natranaerobius thermophilus (strain ATCC BAA-1301 / DSM 18059 / JW/NM-WN-LF)</name>
    <dbReference type="NCBI Taxonomy" id="457570"/>
    <lineage>
        <taxon>Bacteria</taxon>
        <taxon>Bacillati</taxon>
        <taxon>Bacillota</taxon>
        <taxon>Clostridia</taxon>
        <taxon>Natranaerobiales</taxon>
        <taxon>Natranaerobiaceae</taxon>
        <taxon>Natranaerobius</taxon>
    </lineage>
</organism>
<reference evidence="3 4" key="2">
    <citation type="journal article" date="2011" name="J. Bacteriol.">
        <title>Complete genome sequence of the anaerobic, halophilic alkalithermophile Natranaerobius thermophilus JW/NM-WN-LF.</title>
        <authorList>
            <person name="Zhao B."/>
            <person name="Mesbah N.M."/>
            <person name="Dalin E."/>
            <person name="Goodwin L."/>
            <person name="Nolan M."/>
            <person name="Pitluck S."/>
            <person name="Chertkov O."/>
            <person name="Brettin T.S."/>
            <person name="Han J."/>
            <person name="Larimer F.W."/>
            <person name="Land M.L."/>
            <person name="Hauser L."/>
            <person name="Kyrpides N."/>
            <person name="Wiegel J."/>
        </authorList>
    </citation>
    <scope>NUCLEOTIDE SEQUENCE [LARGE SCALE GENOMIC DNA]</scope>
    <source>
        <strain evidence="4">ATCC BAA-1301 / DSM 18059 / JW/NM-WN-LF</strain>
    </source>
</reference>
<evidence type="ECO:0000259" key="2">
    <source>
        <dbReference type="Pfam" id="PF13399"/>
    </source>
</evidence>
<dbReference type="Gene3D" id="3.30.70.2390">
    <property type="match status" value="1"/>
</dbReference>
<reference evidence="3 4" key="1">
    <citation type="submission" date="2008-04" db="EMBL/GenBank/DDBJ databases">
        <title>Complete sequence of chromosome of Natranaerobius thermophilus JW/NM-WN-LF.</title>
        <authorList>
            <consortium name="US DOE Joint Genome Institute"/>
            <person name="Copeland A."/>
            <person name="Lucas S."/>
            <person name="Lapidus A."/>
            <person name="Glavina del Rio T."/>
            <person name="Dalin E."/>
            <person name="Tice H."/>
            <person name="Bruce D."/>
            <person name="Goodwin L."/>
            <person name="Pitluck S."/>
            <person name="Chertkov O."/>
            <person name="Brettin T."/>
            <person name="Detter J.C."/>
            <person name="Han C."/>
            <person name="Kuske C.R."/>
            <person name="Schmutz J."/>
            <person name="Larimer F."/>
            <person name="Land M."/>
            <person name="Hauser L."/>
            <person name="Kyrpides N."/>
            <person name="Lykidis A."/>
            <person name="Mesbah N.M."/>
            <person name="Wiegel J."/>
        </authorList>
    </citation>
    <scope>NUCLEOTIDE SEQUENCE [LARGE SCALE GENOMIC DNA]</scope>
    <source>
        <strain evidence="4">ATCC BAA-1301 / DSM 18059 / JW/NM-WN-LF</strain>
    </source>
</reference>
<feature type="region of interest" description="Disordered" evidence="1">
    <location>
        <begin position="1"/>
        <end position="20"/>
    </location>
</feature>
<feature type="domain" description="LytR/CpsA/Psr regulator C-terminal" evidence="2">
    <location>
        <begin position="302"/>
        <end position="389"/>
    </location>
</feature>
<dbReference type="Proteomes" id="UP000001683">
    <property type="component" value="Chromosome"/>
</dbReference>
<dbReference type="EMBL" id="CP001034">
    <property type="protein sequence ID" value="ACB84131.1"/>
    <property type="molecule type" value="Genomic_DNA"/>
</dbReference>
<dbReference type="Gene3D" id="3.40.630.190">
    <property type="entry name" value="LCP protein"/>
    <property type="match status" value="1"/>
</dbReference>
<dbReference type="OrthoDB" id="9782542at2"/>
<dbReference type="HOGENOM" id="CLU_684806_0_0_9"/>
<protein>
    <recommendedName>
        <fullName evidence="2">LytR/CpsA/Psr regulator C-terminal domain-containing protein</fullName>
    </recommendedName>
</protein>
<dbReference type="Pfam" id="PF13399">
    <property type="entry name" value="LytR_C"/>
    <property type="match status" value="1"/>
</dbReference>
<feature type="compositionally biased region" description="Basic residues" evidence="1">
    <location>
        <begin position="9"/>
        <end position="20"/>
    </location>
</feature>
<dbReference type="KEGG" id="nth:Nther_0535"/>
<sequence>MENLDKYRKSNNRRKKRRKRTKIKKNRLVAVLVLVILFFFAGFVSRYLLIGSTLKTEANWVTALASQDTQEYDNTMISVINRENNLLEYVVIINQQQAESDFQEPKDLNLLFVPGETYLDTPGNDIETYMESYHDGVGKLLQTTKEYFGISIHNFIQVDQRTFEHLNHQLELEQQIELEELGYKFLDSGLERDEFQTKFNDTMESLVSFYLQVRNELGLFNRPAIRSYVGDKVETNLTWEELTEYIELYNNAFENEAFNLYTIPGERDQVNDHEYLVLDNDDLGIMVEQYFSGEVGSIPQEDITVEILNGCGIDGAATDLKSELEDQGFQVVRIGNADHFEYQSSQVIARTDLIEAAKEVALEISGADLLHDQQDDPEAQVTVIIGENYVQNNSEEKENNFE</sequence>
<dbReference type="RefSeq" id="WP_012447017.1">
    <property type="nucleotide sequence ID" value="NC_010718.1"/>
</dbReference>
<dbReference type="PANTHER" id="PTHR33392">
    <property type="entry name" value="POLYISOPRENYL-TEICHOIC ACID--PEPTIDOGLYCAN TEICHOIC ACID TRANSFERASE TAGU"/>
    <property type="match status" value="1"/>
</dbReference>
<gene>
    <name evidence="3" type="ordered locus">Nther_0535</name>
</gene>
<accession>B2A6C0</accession>
<dbReference type="STRING" id="457570.Nther_0535"/>
<dbReference type="PANTHER" id="PTHR33392:SF6">
    <property type="entry name" value="POLYISOPRENYL-TEICHOIC ACID--PEPTIDOGLYCAN TEICHOIC ACID TRANSFERASE TAGU"/>
    <property type="match status" value="1"/>
</dbReference>
<dbReference type="eggNOG" id="COG1316">
    <property type="taxonomic scope" value="Bacteria"/>
</dbReference>